<dbReference type="InterPro" id="IPR050740">
    <property type="entry name" value="Aldehyde_DH_Superfamily"/>
</dbReference>
<evidence type="ECO:0000259" key="2">
    <source>
        <dbReference type="Pfam" id="PF00171"/>
    </source>
</evidence>
<dbReference type="SUPFAM" id="SSF53720">
    <property type="entry name" value="ALDH-like"/>
    <property type="match status" value="1"/>
</dbReference>
<dbReference type="EMBL" id="JAQAGZ010000002">
    <property type="protein sequence ID" value="MCZ8511523.1"/>
    <property type="molecule type" value="Genomic_DNA"/>
</dbReference>
<dbReference type="Gene3D" id="3.40.309.10">
    <property type="entry name" value="Aldehyde Dehydrogenase, Chain A, domain 2"/>
    <property type="match status" value="1"/>
</dbReference>
<protein>
    <submittedName>
        <fullName evidence="3">Aldehyde dehydrogenase family protein</fullName>
    </submittedName>
</protein>
<sequence length="481" mass="52405">MNKVSHFIGGKLEENNLGDTFFTYSPSSGEQVAEVAKGNREDARLAISAAIAGKEKLVKLSVWDRSGILRKIADNLERRKEEVALAIALEQGKPYYSEALIEVSRAIEGFSICSEHIKWLETSVIPVKDPSKRVWSIRQPKGVYGVITPWNYPVNIPVEYIAPAIATGNAIVWNPSPTVSYTAWKLMQCITEADLPPGAFNMVTGPGQEVGDEVVLHKGVNGIGFTGSTRVGSMIAQRGAGKSLLLELGGNGPTIILEDADLDKRALDGIASACFFNAGQVCAASGRILVHKSRETEVIEGLLDYAKALTVGESFDPKTTMGPMHQENTCKTMDLQIQDAIEKGGEVLYGGKRAEGFKTNLFYEPTVIRNVHPDSLANCEETFGPLAPIVTFDDEKELKEIINKSRMGLTSAVFTSNMSKAILMAEELKTGIVNINDRSSYWELHIPFGGFAGQDSGQRRLGGMKVLEEMSDLKTITMTIK</sequence>
<accession>A0ABT4Q3S1</accession>
<dbReference type="PANTHER" id="PTHR43353">
    <property type="entry name" value="SUCCINATE-SEMIALDEHYDE DEHYDROGENASE, MITOCHONDRIAL"/>
    <property type="match status" value="1"/>
</dbReference>
<dbReference type="RefSeq" id="WP_269879921.1">
    <property type="nucleotide sequence ID" value="NZ_JAQAGZ010000002.1"/>
</dbReference>
<dbReference type="PROSITE" id="PS00070">
    <property type="entry name" value="ALDEHYDE_DEHYDR_CYS"/>
    <property type="match status" value="1"/>
</dbReference>
<dbReference type="InterPro" id="IPR015590">
    <property type="entry name" value="Aldehyde_DH_dom"/>
</dbReference>
<dbReference type="PANTHER" id="PTHR43353:SF5">
    <property type="entry name" value="SUCCINATE-SEMIALDEHYDE DEHYDROGENASE, MITOCHONDRIAL"/>
    <property type="match status" value="1"/>
</dbReference>
<dbReference type="InterPro" id="IPR016160">
    <property type="entry name" value="Ald_DH_CS_CYS"/>
</dbReference>
<gene>
    <name evidence="3" type="ORF">O9H85_03550</name>
</gene>
<dbReference type="Gene3D" id="3.40.605.10">
    <property type="entry name" value="Aldehyde Dehydrogenase, Chain A, domain 1"/>
    <property type="match status" value="1"/>
</dbReference>
<feature type="domain" description="Aldehyde dehydrogenase" evidence="2">
    <location>
        <begin position="19"/>
        <end position="476"/>
    </location>
</feature>
<evidence type="ECO:0000313" key="4">
    <source>
        <dbReference type="Proteomes" id="UP001527882"/>
    </source>
</evidence>
<dbReference type="InterPro" id="IPR016162">
    <property type="entry name" value="Ald_DH_N"/>
</dbReference>
<evidence type="ECO:0000313" key="3">
    <source>
        <dbReference type="EMBL" id="MCZ8511523.1"/>
    </source>
</evidence>
<dbReference type="InterPro" id="IPR016161">
    <property type="entry name" value="Ald_DH/histidinol_DH"/>
</dbReference>
<dbReference type="Proteomes" id="UP001527882">
    <property type="component" value="Unassembled WGS sequence"/>
</dbReference>
<dbReference type="InterPro" id="IPR016163">
    <property type="entry name" value="Ald_DH_C"/>
</dbReference>
<comment type="caution">
    <text evidence="3">The sequence shown here is derived from an EMBL/GenBank/DDBJ whole genome shotgun (WGS) entry which is preliminary data.</text>
</comment>
<name>A0ABT4Q3S1_9BACL</name>
<keyword evidence="4" id="KW-1185">Reference proteome</keyword>
<evidence type="ECO:0000256" key="1">
    <source>
        <dbReference type="ARBA" id="ARBA00023002"/>
    </source>
</evidence>
<proteinExistence type="predicted"/>
<reference evidence="3 4" key="1">
    <citation type="submission" date="2022-12" db="EMBL/GenBank/DDBJ databases">
        <title>Draft genome sequence of Paenibacillus sp. dW9.</title>
        <authorList>
            <person name="Choi E.-W."/>
            <person name="Kim D.-U."/>
        </authorList>
    </citation>
    <scope>NUCLEOTIDE SEQUENCE [LARGE SCALE GENOMIC DNA]</scope>
    <source>
        <strain evidence="4">dW9</strain>
    </source>
</reference>
<dbReference type="Pfam" id="PF00171">
    <property type="entry name" value="Aldedh"/>
    <property type="match status" value="1"/>
</dbReference>
<organism evidence="3 4">
    <name type="scientific">Paenibacillus gyeongsangnamensis</name>
    <dbReference type="NCBI Taxonomy" id="3388067"/>
    <lineage>
        <taxon>Bacteria</taxon>
        <taxon>Bacillati</taxon>
        <taxon>Bacillota</taxon>
        <taxon>Bacilli</taxon>
        <taxon>Bacillales</taxon>
        <taxon>Paenibacillaceae</taxon>
        <taxon>Paenibacillus</taxon>
    </lineage>
</organism>
<keyword evidence="1" id="KW-0560">Oxidoreductase</keyword>